<keyword evidence="2" id="KW-0547">Nucleotide-binding</keyword>
<dbReference type="PANTHER" id="PTHR43334">
    <property type="entry name" value="ACETATE--COA LIGASE [ADP-FORMING]"/>
    <property type="match status" value="1"/>
</dbReference>
<dbReference type="PANTHER" id="PTHR43334:SF1">
    <property type="entry name" value="3-HYDROXYPROPIONATE--COA LIGASE [ADP-FORMING]"/>
    <property type="match status" value="1"/>
</dbReference>
<dbReference type="GO" id="GO:0016874">
    <property type="term" value="F:ligase activity"/>
    <property type="evidence" value="ECO:0007669"/>
    <property type="project" value="UniProtKB-KW"/>
</dbReference>
<evidence type="ECO:0000256" key="1">
    <source>
        <dbReference type="ARBA" id="ARBA00022598"/>
    </source>
</evidence>
<proteinExistence type="predicted"/>
<keyword evidence="1 5" id="KW-0436">Ligase</keyword>
<dbReference type="Proteomes" id="UP001174909">
    <property type="component" value="Unassembled WGS sequence"/>
</dbReference>
<dbReference type="SMART" id="SM00881">
    <property type="entry name" value="CoA_binding"/>
    <property type="match status" value="1"/>
</dbReference>
<sequence>MTEATERTTIRPAANLLHAKSLAIVGASPKGNWPNLLFHSLKEAEFPGNVFLINPNYEEIWGAPCYPSLEALPEPADHLLMLVPTRAVISTLKQAVPLGAKAATIYSAGFGEGTDPTSHERGRELAEFCEESGIVCCGPNCMGAASVNSA</sequence>
<accession>A0AA35X902</accession>
<reference evidence="5" key="1">
    <citation type="submission" date="2023-03" db="EMBL/GenBank/DDBJ databases">
        <authorList>
            <person name="Steffen K."/>
            <person name="Cardenas P."/>
        </authorList>
    </citation>
    <scope>NUCLEOTIDE SEQUENCE</scope>
</reference>
<gene>
    <name evidence="5" type="ORF">GBAR_LOCUS23655</name>
</gene>
<evidence type="ECO:0000256" key="3">
    <source>
        <dbReference type="ARBA" id="ARBA00022840"/>
    </source>
</evidence>
<dbReference type="Pfam" id="PF13380">
    <property type="entry name" value="CoA_binding_2"/>
    <property type="match status" value="1"/>
</dbReference>
<comment type="caution">
    <text evidence="5">The sequence shown here is derived from an EMBL/GenBank/DDBJ whole genome shotgun (WGS) entry which is preliminary data.</text>
</comment>
<dbReference type="Gene3D" id="3.40.50.720">
    <property type="entry name" value="NAD(P)-binding Rossmann-like Domain"/>
    <property type="match status" value="1"/>
</dbReference>
<feature type="domain" description="CoA-binding" evidence="4">
    <location>
        <begin position="16"/>
        <end position="110"/>
    </location>
</feature>
<dbReference type="EMBL" id="CASHTH010003280">
    <property type="protein sequence ID" value="CAI8042670.1"/>
    <property type="molecule type" value="Genomic_DNA"/>
</dbReference>
<organism evidence="5 6">
    <name type="scientific">Geodia barretti</name>
    <name type="common">Barrett's horny sponge</name>
    <dbReference type="NCBI Taxonomy" id="519541"/>
    <lineage>
        <taxon>Eukaryota</taxon>
        <taxon>Metazoa</taxon>
        <taxon>Porifera</taxon>
        <taxon>Demospongiae</taxon>
        <taxon>Heteroscleromorpha</taxon>
        <taxon>Tetractinellida</taxon>
        <taxon>Astrophorina</taxon>
        <taxon>Geodiidae</taxon>
        <taxon>Geodia</taxon>
    </lineage>
</organism>
<dbReference type="AlphaFoldDB" id="A0AA35X902"/>
<keyword evidence="6" id="KW-1185">Reference proteome</keyword>
<protein>
    <submittedName>
        <fullName evidence="5">Acetate--CoA ligase [ADP-forming] I</fullName>
    </submittedName>
</protein>
<evidence type="ECO:0000313" key="5">
    <source>
        <dbReference type="EMBL" id="CAI8042670.1"/>
    </source>
</evidence>
<evidence type="ECO:0000259" key="4">
    <source>
        <dbReference type="SMART" id="SM00881"/>
    </source>
</evidence>
<dbReference type="InterPro" id="IPR003781">
    <property type="entry name" value="CoA-bd"/>
</dbReference>
<evidence type="ECO:0000256" key="2">
    <source>
        <dbReference type="ARBA" id="ARBA00022741"/>
    </source>
</evidence>
<keyword evidence="3" id="KW-0067">ATP-binding</keyword>
<dbReference type="InterPro" id="IPR036291">
    <property type="entry name" value="NAD(P)-bd_dom_sf"/>
</dbReference>
<name>A0AA35X902_GEOBA</name>
<dbReference type="InterPro" id="IPR051538">
    <property type="entry name" value="Acyl-CoA_Synth/Transferase"/>
</dbReference>
<evidence type="ECO:0000313" key="6">
    <source>
        <dbReference type="Proteomes" id="UP001174909"/>
    </source>
</evidence>
<dbReference type="GO" id="GO:0005524">
    <property type="term" value="F:ATP binding"/>
    <property type="evidence" value="ECO:0007669"/>
    <property type="project" value="UniProtKB-KW"/>
</dbReference>
<dbReference type="SUPFAM" id="SSF51735">
    <property type="entry name" value="NAD(P)-binding Rossmann-fold domains"/>
    <property type="match status" value="1"/>
</dbReference>